<accession>A0A1V6TXV3</accession>
<protein>
    <recommendedName>
        <fullName evidence="1">Aminoglycoside phosphotransferase domain-containing protein</fullName>
    </recommendedName>
</protein>
<dbReference type="OrthoDB" id="5404599at2759"/>
<dbReference type="InterPro" id="IPR011009">
    <property type="entry name" value="Kinase-like_dom_sf"/>
</dbReference>
<feature type="domain" description="Aminoglycoside phosphotransferase" evidence="1">
    <location>
        <begin position="77"/>
        <end position="128"/>
    </location>
</feature>
<dbReference type="Proteomes" id="UP000191342">
    <property type="component" value="Unassembled WGS sequence"/>
</dbReference>
<dbReference type="PANTHER" id="PTHR21310:SF54">
    <property type="entry name" value="AMINOGLYCOSIDE PHOSPHOTRANSFERASE DOMAIN-CONTAINING PROTEIN"/>
    <property type="match status" value="1"/>
</dbReference>
<dbReference type="AlphaFoldDB" id="A0A1V6TXV3"/>
<reference evidence="3" key="1">
    <citation type="journal article" date="2017" name="Nat. Microbiol.">
        <title>Global analysis of biosynthetic gene clusters reveals vast potential of secondary metabolite production in Penicillium species.</title>
        <authorList>
            <person name="Nielsen J.C."/>
            <person name="Grijseels S."/>
            <person name="Prigent S."/>
            <person name="Ji B."/>
            <person name="Dainat J."/>
            <person name="Nielsen K.F."/>
            <person name="Frisvad J.C."/>
            <person name="Workman M."/>
            <person name="Nielsen J."/>
        </authorList>
    </citation>
    <scope>NUCLEOTIDE SEQUENCE [LARGE SCALE GENOMIC DNA]</scope>
    <source>
        <strain evidence="3">IBT 14082</strain>
    </source>
</reference>
<evidence type="ECO:0000259" key="1">
    <source>
        <dbReference type="Pfam" id="PF01636"/>
    </source>
</evidence>
<gene>
    <name evidence="2" type="ORF">PENFLA_c002G09407</name>
</gene>
<dbReference type="InterPro" id="IPR002575">
    <property type="entry name" value="Aminoglycoside_PTrfase"/>
</dbReference>
<dbReference type="InterPro" id="IPR051678">
    <property type="entry name" value="AGP_Transferase"/>
</dbReference>
<dbReference type="PANTHER" id="PTHR21310">
    <property type="entry name" value="AMINOGLYCOSIDE PHOSPHOTRANSFERASE-RELATED-RELATED"/>
    <property type="match status" value="1"/>
</dbReference>
<evidence type="ECO:0000313" key="2">
    <source>
        <dbReference type="EMBL" id="OQE31056.1"/>
    </source>
</evidence>
<dbReference type="EMBL" id="MLQL01000002">
    <property type="protein sequence ID" value="OQE31056.1"/>
    <property type="molecule type" value="Genomic_DNA"/>
</dbReference>
<dbReference type="Pfam" id="PF01636">
    <property type="entry name" value="APH"/>
    <property type="match status" value="1"/>
</dbReference>
<dbReference type="Gene3D" id="3.90.1200.10">
    <property type="match status" value="1"/>
</dbReference>
<keyword evidence="3" id="KW-1185">Reference proteome</keyword>
<name>A0A1V6TXV3_9EURO</name>
<dbReference type="SUPFAM" id="SSF56112">
    <property type="entry name" value="Protein kinase-like (PK-like)"/>
    <property type="match status" value="1"/>
</dbReference>
<sequence>MDEDERLAVCDELKQIVKVWRVLPQGEQNSSIGMQFRKATVNEATVNGGFPQVPSGSRWPFQGANAIRQFQDSCGVEINSDVPIVFTHNDLVPPNILLSPGPNPKVAAIIDFGQAGWYPAYWEYCKARRVRVDPEHFSDATQEGWWTKCLLMILDPVDDEGFYHPWLWFVLSRGI</sequence>
<organism evidence="2 3">
    <name type="scientific">Penicillium flavigenum</name>
    <dbReference type="NCBI Taxonomy" id="254877"/>
    <lineage>
        <taxon>Eukaryota</taxon>
        <taxon>Fungi</taxon>
        <taxon>Dikarya</taxon>
        <taxon>Ascomycota</taxon>
        <taxon>Pezizomycotina</taxon>
        <taxon>Eurotiomycetes</taxon>
        <taxon>Eurotiomycetidae</taxon>
        <taxon>Eurotiales</taxon>
        <taxon>Aspergillaceae</taxon>
        <taxon>Penicillium</taxon>
    </lineage>
</organism>
<evidence type="ECO:0000313" key="3">
    <source>
        <dbReference type="Proteomes" id="UP000191342"/>
    </source>
</evidence>
<proteinExistence type="predicted"/>
<comment type="caution">
    <text evidence="2">The sequence shown here is derived from an EMBL/GenBank/DDBJ whole genome shotgun (WGS) entry which is preliminary data.</text>
</comment>